<dbReference type="InterPro" id="IPR000792">
    <property type="entry name" value="Tscrpt_reg_LuxR_C"/>
</dbReference>
<dbReference type="SUPFAM" id="SSF46894">
    <property type="entry name" value="C-terminal effector domain of the bipartite response regulators"/>
    <property type="match status" value="1"/>
</dbReference>
<dbReference type="Pfam" id="PF00196">
    <property type="entry name" value="GerE"/>
    <property type="match status" value="1"/>
</dbReference>
<dbReference type="Proteomes" id="UP000293380">
    <property type="component" value="Unassembled WGS sequence"/>
</dbReference>
<evidence type="ECO:0000313" key="3">
    <source>
        <dbReference type="EMBL" id="TBM25847.1"/>
    </source>
</evidence>
<reference evidence="3 4" key="1">
    <citation type="submission" date="2019-02" db="EMBL/GenBank/DDBJ databases">
        <title>Comparative genomic analysis of the Hafnia genus genomes.</title>
        <authorList>
            <person name="Zhiqiu Y."/>
            <person name="Chao Y."/>
            <person name="Yuhui D."/>
            <person name="Di H."/>
            <person name="Bin L."/>
        </authorList>
    </citation>
    <scope>NUCLEOTIDE SEQUENCE [LARGE SCALE GENOMIC DNA]</scope>
    <source>
        <strain evidence="3 4">PCM_1194</strain>
    </source>
</reference>
<evidence type="ECO:0000256" key="1">
    <source>
        <dbReference type="ARBA" id="ARBA00023125"/>
    </source>
</evidence>
<organism evidence="3 4">
    <name type="scientific">Hafnia paralvei</name>
    <dbReference type="NCBI Taxonomy" id="546367"/>
    <lineage>
        <taxon>Bacteria</taxon>
        <taxon>Pseudomonadati</taxon>
        <taxon>Pseudomonadota</taxon>
        <taxon>Gammaproteobacteria</taxon>
        <taxon>Enterobacterales</taxon>
        <taxon>Hafniaceae</taxon>
        <taxon>Hafnia</taxon>
    </lineage>
</organism>
<dbReference type="Gene3D" id="1.10.10.10">
    <property type="entry name" value="Winged helix-like DNA-binding domain superfamily/Winged helix DNA-binding domain"/>
    <property type="match status" value="1"/>
</dbReference>
<dbReference type="PRINTS" id="PR00038">
    <property type="entry name" value="HTHLUXR"/>
</dbReference>
<keyword evidence="1" id="KW-0238">DNA-binding</keyword>
<dbReference type="CDD" id="cd06170">
    <property type="entry name" value="LuxR_C_like"/>
    <property type="match status" value="1"/>
</dbReference>
<dbReference type="SMART" id="SM00421">
    <property type="entry name" value="HTH_LUXR"/>
    <property type="match status" value="1"/>
</dbReference>
<dbReference type="InterPro" id="IPR036388">
    <property type="entry name" value="WH-like_DNA-bd_sf"/>
</dbReference>
<evidence type="ECO:0000313" key="4">
    <source>
        <dbReference type="Proteomes" id="UP000293380"/>
    </source>
</evidence>
<dbReference type="AlphaFoldDB" id="A0A4Q9EJD3"/>
<sequence length="189" mass="21340">MDSTQEYGQIYSENIFLSLGISSLLDKISKTEPGLKSKDYHFLLLSNLSLLNIAQFCHDLDPKKSYVVIGNTAAGAMLSGTGLVIEKFINTSMPINDIEYELLMLLKGIRTHEFVPIPTKWAILTTRERIVLKYITLGMTPSLIARMVGLNIKTISSQKRSIMRKFRVSSNQQLLVKSTLYSAWHARQN</sequence>
<feature type="domain" description="HTH luxR-type" evidence="2">
    <location>
        <begin position="117"/>
        <end position="182"/>
    </location>
</feature>
<dbReference type="GO" id="GO:0003677">
    <property type="term" value="F:DNA binding"/>
    <property type="evidence" value="ECO:0007669"/>
    <property type="project" value="UniProtKB-KW"/>
</dbReference>
<dbReference type="PROSITE" id="PS50043">
    <property type="entry name" value="HTH_LUXR_2"/>
    <property type="match status" value="1"/>
</dbReference>
<dbReference type="EMBL" id="SITD01000058">
    <property type="protein sequence ID" value="TBM25847.1"/>
    <property type="molecule type" value="Genomic_DNA"/>
</dbReference>
<dbReference type="GO" id="GO:0006355">
    <property type="term" value="P:regulation of DNA-templated transcription"/>
    <property type="evidence" value="ECO:0007669"/>
    <property type="project" value="InterPro"/>
</dbReference>
<proteinExistence type="predicted"/>
<name>A0A4Q9EJD3_9GAMM</name>
<accession>A0A4Q9EJD3</accession>
<gene>
    <name evidence="3" type="ORF">EYY89_11290</name>
</gene>
<evidence type="ECO:0000259" key="2">
    <source>
        <dbReference type="PROSITE" id="PS50043"/>
    </source>
</evidence>
<comment type="caution">
    <text evidence="3">The sequence shown here is derived from an EMBL/GenBank/DDBJ whole genome shotgun (WGS) entry which is preliminary data.</text>
</comment>
<protein>
    <submittedName>
        <fullName evidence="3">Helix-turn-helix transcriptional regulator</fullName>
    </submittedName>
</protein>
<dbReference type="InterPro" id="IPR016032">
    <property type="entry name" value="Sig_transdc_resp-reg_C-effctor"/>
</dbReference>
<dbReference type="RefSeq" id="WP_130959683.1">
    <property type="nucleotide sequence ID" value="NZ_SITD01000058.1"/>
</dbReference>